<organism evidence="1 2">
    <name type="scientific">Vitis rotundifolia</name>
    <name type="common">Muscadine grape</name>
    <dbReference type="NCBI Taxonomy" id="103349"/>
    <lineage>
        <taxon>Eukaryota</taxon>
        <taxon>Viridiplantae</taxon>
        <taxon>Streptophyta</taxon>
        <taxon>Embryophyta</taxon>
        <taxon>Tracheophyta</taxon>
        <taxon>Spermatophyta</taxon>
        <taxon>Magnoliopsida</taxon>
        <taxon>eudicotyledons</taxon>
        <taxon>Gunneridae</taxon>
        <taxon>Pentapetalae</taxon>
        <taxon>rosids</taxon>
        <taxon>Vitales</taxon>
        <taxon>Vitaceae</taxon>
        <taxon>Viteae</taxon>
        <taxon>Vitis</taxon>
    </lineage>
</organism>
<evidence type="ECO:0008006" key="3">
    <source>
        <dbReference type="Google" id="ProtNLM"/>
    </source>
</evidence>
<evidence type="ECO:0000313" key="2">
    <source>
        <dbReference type="Proteomes" id="UP001168098"/>
    </source>
</evidence>
<protein>
    <recommendedName>
        <fullName evidence="3">DUF1365 domain-containing protein</fullName>
    </recommendedName>
</protein>
<dbReference type="AlphaFoldDB" id="A0AA38ZL26"/>
<reference evidence="1 2" key="1">
    <citation type="journal article" date="2023" name="BMC Biotechnol.">
        <title>Vitis rotundifolia cv Carlos genome sequencing.</title>
        <authorList>
            <person name="Huff M."/>
            <person name="Hulse-Kemp A."/>
            <person name="Scheffler B."/>
            <person name="Youngblood R."/>
            <person name="Simpson S."/>
            <person name="Babiker E."/>
            <person name="Staton M."/>
        </authorList>
    </citation>
    <scope>NUCLEOTIDE SEQUENCE [LARGE SCALE GENOMIC DNA]</scope>
    <source>
        <tissue evidence="1">Leaf</tissue>
    </source>
</reference>
<dbReference type="Proteomes" id="UP001168098">
    <property type="component" value="Unassembled WGS sequence"/>
</dbReference>
<name>A0AA38ZL26_VITRO</name>
<gene>
    <name evidence="1" type="ORF">PVL29_013281</name>
</gene>
<keyword evidence="2" id="KW-1185">Reference proteome</keyword>
<evidence type="ECO:0000313" key="1">
    <source>
        <dbReference type="EMBL" id="KAJ9691035.1"/>
    </source>
</evidence>
<sequence>MELFYLLCSILSAFFTSLVLSCLLPFRALLRCLCSSRSVSSSAATGEDPVSLYEGTVWHERRRPVHHSFRYAVRYALVDIDSAPNVLPDHLSGDEARRIAGTTGPVFLLTIPPSVGYEQNPLSLYYCYDLGASTQNLKQCIAEVTNTPWGERATFVFNPNFDLVAKPLHVSPFMDMYGNWSIKANVPGDNLLVAITVQHPKLGNYFTATLTAKKALKLWWKNVQFIHHPKYSNSAYREEASVRDRKLKCCQASGLGEEKHMLVGGSGPDFVADNNEEDRWFSWRDAKWPWC</sequence>
<dbReference type="PANTHER" id="PTHR33973">
    <property type="entry name" value="OS07G0153300 PROTEIN"/>
    <property type="match status" value="1"/>
</dbReference>
<accession>A0AA38ZL26</accession>
<dbReference type="PANTHER" id="PTHR33973:SF4">
    <property type="entry name" value="OS07G0153300 PROTEIN"/>
    <property type="match status" value="1"/>
</dbReference>
<dbReference type="InterPro" id="IPR010775">
    <property type="entry name" value="DUF1365"/>
</dbReference>
<proteinExistence type="predicted"/>
<comment type="caution">
    <text evidence="1">The sequence shown here is derived from an EMBL/GenBank/DDBJ whole genome shotgun (WGS) entry which is preliminary data.</text>
</comment>
<dbReference type="Pfam" id="PF07103">
    <property type="entry name" value="DUF1365"/>
    <property type="match status" value="2"/>
</dbReference>
<dbReference type="EMBL" id="JARBHA010000010">
    <property type="protein sequence ID" value="KAJ9691035.1"/>
    <property type="molecule type" value="Genomic_DNA"/>
</dbReference>